<reference evidence="2 3" key="1">
    <citation type="journal article" date="2021" name="Elife">
        <title>Chloroplast acquisition without the gene transfer in kleptoplastic sea slugs, Plakobranchus ocellatus.</title>
        <authorList>
            <person name="Maeda T."/>
            <person name="Takahashi S."/>
            <person name="Yoshida T."/>
            <person name="Shimamura S."/>
            <person name="Takaki Y."/>
            <person name="Nagai Y."/>
            <person name="Toyoda A."/>
            <person name="Suzuki Y."/>
            <person name="Arimoto A."/>
            <person name="Ishii H."/>
            <person name="Satoh N."/>
            <person name="Nishiyama T."/>
            <person name="Hasebe M."/>
            <person name="Maruyama T."/>
            <person name="Minagawa J."/>
            <person name="Obokata J."/>
            <person name="Shigenobu S."/>
        </authorList>
    </citation>
    <scope>NUCLEOTIDE SEQUENCE [LARGE SCALE GENOMIC DNA]</scope>
</reference>
<organism evidence="2 3">
    <name type="scientific">Plakobranchus ocellatus</name>
    <dbReference type="NCBI Taxonomy" id="259542"/>
    <lineage>
        <taxon>Eukaryota</taxon>
        <taxon>Metazoa</taxon>
        <taxon>Spiralia</taxon>
        <taxon>Lophotrochozoa</taxon>
        <taxon>Mollusca</taxon>
        <taxon>Gastropoda</taxon>
        <taxon>Heterobranchia</taxon>
        <taxon>Euthyneura</taxon>
        <taxon>Panpulmonata</taxon>
        <taxon>Sacoglossa</taxon>
        <taxon>Placobranchoidea</taxon>
        <taxon>Plakobranchidae</taxon>
        <taxon>Plakobranchus</taxon>
    </lineage>
</organism>
<comment type="caution">
    <text evidence="2">The sequence shown here is derived from an EMBL/GenBank/DDBJ whole genome shotgun (WGS) entry which is preliminary data.</text>
</comment>
<name>A0AAV4DBH9_9GAST</name>
<evidence type="ECO:0000313" key="2">
    <source>
        <dbReference type="EMBL" id="GFO41623.1"/>
    </source>
</evidence>
<dbReference type="InterPro" id="IPR009003">
    <property type="entry name" value="Peptidase_S1_PA"/>
</dbReference>
<evidence type="ECO:0000313" key="3">
    <source>
        <dbReference type="Proteomes" id="UP000735302"/>
    </source>
</evidence>
<protein>
    <recommendedName>
        <fullName evidence="4">Peptidase S1 domain-containing protein</fullName>
    </recommendedName>
</protein>
<accession>A0AAV4DBH9</accession>
<evidence type="ECO:0008006" key="4">
    <source>
        <dbReference type="Google" id="ProtNLM"/>
    </source>
</evidence>
<dbReference type="AlphaFoldDB" id="A0AAV4DBH9"/>
<proteinExistence type="predicted"/>
<feature type="compositionally biased region" description="Basic and acidic residues" evidence="1">
    <location>
        <begin position="1"/>
        <end position="10"/>
    </location>
</feature>
<dbReference type="EMBL" id="BLXT01007705">
    <property type="protein sequence ID" value="GFO41623.1"/>
    <property type="molecule type" value="Genomic_DNA"/>
</dbReference>
<dbReference type="SUPFAM" id="SSF50494">
    <property type="entry name" value="Trypsin-like serine proteases"/>
    <property type="match status" value="1"/>
</dbReference>
<keyword evidence="3" id="KW-1185">Reference proteome</keyword>
<dbReference type="Pfam" id="PF13365">
    <property type="entry name" value="Trypsin_2"/>
    <property type="match status" value="1"/>
</dbReference>
<evidence type="ECO:0000256" key="1">
    <source>
        <dbReference type="SAM" id="MobiDB-lite"/>
    </source>
</evidence>
<gene>
    <name evidence="2" type="ORF">PoB_006812800</name>
</gene>
<feature type="region of interest" description="Disordered" evidence="1">
    <location>
        <begin position="1"/>
        <end position="22"/>
    </location>
</feature>
<sequence length="351" mass="39156">MLSLRSRDATSSEGQQESEDDAAMVIRKKRDQGNHECEVFGQGCEAAEASRNWNSCTKNPGHERFIPVSAFCIDDLPEDYRKQPLFDALKSFSDSIVRLRVSHTSEERPEGYPFHNSSRTNVSHSGSGWLSHIDIGVGDCKCVECSTNNVAPRQKWCVVEVITACHVVYNSEEAKATMVDFFYDDKESRTDGRMKTLTAHCVLHRDINGDLCFIRCATHDDILKEQLRTILRTKHQFIAKRAPRSSKPREIGACLVFSHPHGQPKHITVGHERFASPNTLDNPYDAKYAYTTDTCPGSSGGLVIIINQRSPIMRLGSAVHSSGYNGSHNESCKATIDGMHLNMHFVSGKTP</sequence>
<dbReference type="Proteomes" id="UP000735302">
    <property type="component" value="Unassembled WGS sequence"/>
</dbReference>